<feature type="transmembrane region" description="Helical" evidence="1">
    <location>
        <begin position="36"/>
        <end position="57"/>
    </location>
</feature>
<proteinExistence type="predicted"/>
<keyword evidence="3" id="KW-1185">Reference proteome</keyword>
<evidence type="ECO:0000256" key="1">
    <source>
        <dbReference type="SAM" id="Phobius"/>
    </source>
</evidence>
<keyword evidence="1" id="KW-1133">Transmembrane helix</keyword>
<feature type="transmembrane region" description="Helical" evidence="1">
    <location>
        <begin position="285"/>
        <end position="306"/>
    </location>
</feature>
<organism evidence="2 3">
    <name type="scientific">Paracidovorax citrulli</name>
    <name type="common">Acidovorax citrulli</name>
    <dbReference type="NCBI Taxonomy" id="80869"/>
    <lineage>
        <taxon>Bacteria</taxon>
        <taxon>Pseudomonadati</taxon>
        <taxon>Pseudomonadota</taxon>
        <taxon>Betaproteobacteria</taxon>
        <taxon>Burkholderiales</taxon>
        <taxon>Comamonadaceae</taxon>
        <taxon>Paracidovorax</taxon>
    </lineage>
</organism>
<evidence type="ECO:0008006" key="4">
    <source>
        <dbReference type="Google" id="ProtNLM"/>
    </source>
</evidence>
<keyword evidence="1" id="KW-0812">Transmembrane</keyword>
<gene>
    <name evidence="2" type="ORF">QRO08_08195</name>
</gene>
<name>A0ABY9AUL4_PARCI</name>
<dbReference type="PANTHER" id="PTHR34219:SF6">
    <property type="entry name" value="BLR3280 PROTEIN"/>
    <property type="match status" value="1"/>
</dbReference>
<dbReference type="Proteomes" id="UP001242732">
    <property type="component" value="Chromosome"/>
</dbReference>
<dbReference type="InterPro" id="IPR005625">
    <property type="entry name" value="PepSY-ass_TM"/>
</dbReference>
<keyword evidence="1" id="KW-0472">Membrane</keyword>
<accession>A0ABY9AUL4</accession>
<reference evidence="2 3" key="1">
    <citation type="submission" date="2023-06" db="EMBL/GenBank/DDBJ databases">
        <authorList>
            <person name="Ham H."/>
            <person name="Park D.S."/>
        </authorList>
    </citation>
    <scope>NUCLEOTIDE SEQUENCE [LARGE SCALE GENOMIC DNA]</scope>
    <source>
        <strain evidence="2 3">KACC 17005</strain>
    </source>
</reference>
<evidence type="ECO:0000313" key="3">
    <source>
        <dbReference type="Proteomes" id="UP001242732"/>
    </source>
</evidence>
<dbReference type="RefSeq" id="WP_181912945.1">
    <property type="nucleotide sequence ID" value="NZ_CP023687.1"/>
</dbReference>
<protein>
    <recommendedName>
        <fullName evidence="4">PepSY domain-containing protein</fullName>
    </recommendedName>
</protein>
<feature type="transmembrane region" description="Helical" evidence="1">
    <location>
        <begin position="78"/>
        <end position="97"/>
    </location>
</feature>
<evidence type="ECO:0000313" key="2">
    <source>
        <dbReference type="EMBL" id="WIY50533.1"/>
    </source>
</evidence>
<dbReference type="PANTHER" id="PTHR34219">
    <property type="entry name" value="IRON-REGULATED INNER MEMBRANE PROTEIN-RELATED"/>
    <property type="match status" value="1"/>
</dbReference>
<sequence>MRDTRRSERFWNWLGAVPHWIYPTALRQFPQAWNQVVGWLSIPGVVVAATGLALGIWQLFAHRSRWIPYRKFWMRWHHLLGLCAGVATLTWILSGLLSMNPFGVFGDGAPETEERRRWQGAAATPVHPVASALADSRRKGLRAVELELVVVGGQSWYRLREAGRGWLIRADAAGAGEVVERLPASLMASTLSGLRRHPPVRLERLTSYDGLYYARHPLAPETRWLRPLPVWRATWADGTAAYADPGSGRILLRADPRRQWQRVLYNGLHSLDFAPLLARPMLRDALVLGLSAAGFLTSVTACVLAWRALSRGRRTRVPARPSPGPGD</sequence>
<dbReference type="EMBL" id="CP127363">
    <property type="protein sequence ID" value="WIY50533.1"/>
    <property type="molecule type" value="Genomic_DNA"/>
</dbReference>